<name>A0A8C3YM29_9CETA</name>
<dbReference type="InterPro" id="IPR007110">
    <property type="entry name" value="Ig-like_dom"/>
</dbReference>
<reference evidence="2" key="2">
    <citation type="submission" date="2025-09" db="UniProtKB">
        <authorList>
            <consortium name="Ensembl"/>
        </authorList>
    </citation>
    <scope>IDENTIFICATION</scope>
</reference>
<dbReference type="Ensembl" id="ENSCWAT00000023848.1">
    <property type="protein sequence ID" value="ENSCWAP00000021988.1"/>
    <property type="gene ID" value="ENSCWAG00000016773.1"/>
</dbReference>
<evidence type="ECO:0000259" key="1">
    <source>
        <dbReference type="PROSITE" id="PS50835"/>
    </source>
</evidence>
<dbReference type="Gene3D" id="2.60.40.10">
    <property type="entry name" value="Immunoglobulins"/>
    <property type="match status" value="1"/>
</dbReference>
<dbReference type="Proteomes" id="UP000694540">
    <property type="component" value="Unplaced"/>
</dbReference>
<dbReference type="InterPro" id="IPR003597">
    <property type="entry name" value="Ig_C1-set"/>
</dbReference>
<dbReference type="SMART" id="SM00407">
    <property type="entry name" value="IGc1"/>
    <property type="match status" value="1"/>
</dbReference>
<dbReference type="InterPro" id="IPR050160">
    <property type="entry name" value="MHC/Immunoglobulin"/>
</dbReference>
<dbReference type="GeneTree" id="ENSGT00940000162353"/>
<dbReference type="InterPro" id="IPR013783">
    <property type="entry name" value="Ig-like_fold"/>
</dbReference>
<dbReference type="PANTHER" id="PTHR19944:SF43">
    <property type="entry name" value="HLA CLASS II HISTOCOMPATIBILITY ANTIGEN, DO BETA CHAIN"/>
    <property type="match status" value="1"/>
</dbReference>
<organism evidence="2 3">
    <name type="scientific">Catagonus wagneri</name>
    <name type="common">Chacoan peccary</name>
    <dbReference type="NCBI Taxonomy" id="51154"/>
    <lineage>
        <taxon>Eukaryota</taxon>
        <taxon>Metazoa</taxon>
        <taxon>Chordata</taxon>
        <taxon>Craniata</taxon>
        <taxon>Vertebrata</taxon>
        <taxon>Euteleostomi</taxon>
        <taxon>Mammalia</taxon>
        <taxon>Eutheria</taxon>
        <taxon>Laurasiatheria</taxon>
        <taxon>Artiodactyla</taxon>
        <taxon>Suina</taxon>
        <taxon>Tayassuidae</taxon>
        <taxon>Catagonus</taxon>
    </lineage>
</organism>
<evidence type="ECO:0000313" key="2">
    <source>
        <dbReference type="Ensembl" id="ENSCWAP00000021988.1"/>
    </source>
</evidence>
<dbReference type="PANTHER" id="PTHR19944">
    <property type="entry name" value="MHC CLASS II-RELATED"/>
    <property type="match status" value="1"/>
</dbReference>
<dbReference type="PROSITE" id="PS50835">
    <property type="entry name" value="IG_LIKE"/>
    <property type="match status" value="1"/>
</dbReference>
<proteinExistence type="predicted"/>
<dbReference type="AlphaFoldDB" id="A0A8C3YM29"/>
<protein>
    <recommendedName>
        <fullName evidence="1">Ig-like domain-containing protein</fullName>
    </recommendedName>
</protein>
<reference evidence="2" key="1">
    <citation type="submission" date="2025-08" db="UniProtKB">
        <authorList>
            <consortium name="Ensembl"/>
        </authorList>
    </citation>
    <scope>IDENTIFICATION</scope>
</reference>
<keyword evidence="3" id="KW-1185">Reference proteome</keyword>
<dbReference type="Pfam" id="PF07654">
    <property type="entry name" value="C1-set"/>
    <property type="match status" value="1"/>
</dbReference>
<accession>A0A8C3YM29</accession>
<dbReference type="InterPro" id="IPR036179">
    <property type="entry name" value="Ig-like_dom_sf"/>
</dbReference>
<dbReference type="SUPFAM" id="SSF48726">
    <property type="entry name" value="Immunoglobulin"/>
    <property type="match status" value="1"/>
</dbReference>
<evidence type="ECO:0000313" key="3">
    <source>
        <dbReference type="Proteomes" id="UP000694540"/>
    </source>
</evidence>
<sequence length="138" mass="15381">LSWKPPYRLGAEIVPKETPVLASWFSFTVPHFSLPAPVQPEVTGQPERTPSPQLRDLLLCSATGFYSGDIKIRWFWEEGVIPTGLIRNGDWTFQTVVMLEMTPEIGDVCTCLVDHPSLLSPVSVEWSENQLLVLSGSI</sequence>
<feature type="domain" description="Ig-like" evidence="1">
    <location>
        <begin position="40"/>
        <end position="123"/>
    </location>
</feature>